<dbReference type="Gene3D" id="3.40.80.10">
    <property type="entry name" value="Peptidoglycan recognition protein-like"/>
    <property type="match status" value="1"/>
</dbReference>
<organism evidence="7 8">
    <name type="scientific">Paenisporosarcina macmurdoensis</name>
    <dbReference type="NCBI Taxonomy" id="212659"/>
    <lineage>
        <taxon>Bacteria</taxon>
        <taxon>Bacillati</taxon>
        <taxon>Bacillota</taxon>
        <taxon>Bacilli</taxon>
        <taxon>Bacillales</taxon>
        <taxon>Caryophanaceae</taxon>
        <taxon>Paenisporosarcina</taxon>
    </lineage>
</organism>
<dbReference type="SUPFAM" id="SSF47090">
    <property type="entry name" value="PGBD-like"/>
    <property type="match status" value="1"/>
</dbReference>
<evidence type="ECO:0000256" key="4">
    <source>
        <dbReference type="ARBA" id="ARBA00022801"/>
    </source>
</evidence>
<dbReference type="SUPFAM" id="SSF55846">
    <property type="entry name" value="N-acetylmuramoyl-L-alanine amidase-like"/>
    <property type="match status" value="1"/>
</dbReference>
<dbReference type="InterPro" id="IPR051206">
    <property type="entry name" value="NAMLAA_amidase_2"/>
</dbReference>
<reference evidence="8" key="1">
    <citation type="journal article" date="2019" name="Int. J. Syst. Evol. Microbiol.">
        <title>The Global Catalogue of Microorganisms (GCM) 10K type strain sequencing project: providing services to taxonomists for standard genome sequencing and annotation.</title>
        <authorList>
            <consortium name="The Broad Institute Genomics Platform"/>
            <consortium name="The Broad Institute Genome Sequencing Center for Infectious Disease"/>
            <person name="Wu L."/>
            <person name="Ma J."/>
        </authorList>
    </citation>
    <scope>NUCLEOTIDE SEQUENCE [LARGE SCALE GENOMIC DNA]</scope>
    <source>
        <strain evidence="8">CCUG 54527</strain>
    </source>
</reference>
<evidence type="ECO:0000313" key="7">
    <source>
        <dbReference type="EMBL" id="MFC6038444.1"/>
    </source>
</evidence>
<keyword evidence="5" id="KW-0961">Cell wall biogenesis/degradation</keyword>
<dbReference type="PANTHER" id="PTHR30417">
    <property type="entry name" value="N-ACETYLMURAMOYL-L-ALANINE AMIDASE AMID"/>
    <property type="match status" value="1"/>
</dbReference>
<dbReference type="PANTHER" id="PTHR30417:SF1">
    <property type="entry name" value="N-ACETYLMURAMOYL-L-ALANINE AMIDASE AMID"/>
    <property type="match status" value="1"/>
</dbReference>
<dbReference type="EMBL" id="JBHSRI010000002">
    <property type="protein sequence ID" value="MFC6038444.1"/>
    <property type="molecule type" value="Genomic_DNA"/>
</dbReference>
<dbReference type="InterPro" id="IPR036505">
    <property type="entry name" value="Amidase/PGRP_sf"/>
</dbReference>
<dbReference type="SMART" id="SM00644">
    <property type="entry name" value="Ami_2"/>
    <property type="match status" value="1"/>
</dbReference>
<dbReference type="InterPro" id="IPR036366">
    <property type="entry name" value="PGBDSf"/>
</dbReference>
<dbReference type="Gene3D" id="1.10.101.10">
    <property type="entry name" value="PGBD-like superfamily/PGBD"/>
    <property type="match status" value="1"/>
</dbReference>
<comment type="caution">
    <text evidence="7">The sequence shown here is derived from an EMBL/GenBank/DDBJ whole genome shotgun (WGS) entry which is preliminary data.</text>
</comment>
<evidence type="ECO:0000256" key="2">
    <source>
        <dbReference type="ARBA" id="ARBA00007553"/>
    </source>
</evidence>
<evidence type="ECO:0000313" key="8">
    <source>
        <dbReference type="Proteomes" id="UP001596170"/>
    </source>
</evidence>
<accession>A0ABW1L392</accession>
<protein>
    <recommendedName>
        <fullName evidence="3">N-acetylmuramoyl-L-alanine amidase</fullName>
        <ecNumber evidence="3">3.5.1.28</ecNumber>
    </recommendedName>
</protein>
<keyword evidence="4" id="KW-0378">Hydrolase</keyword>
<proteinExistence type="inferred from homology"/>
<dbReference type="InterPro" id="IPR036365">
    <property type="entry name" value="PGBD-like_sf"/>
</dbReference>
<dbReference type="EC" id="3.5.1.28" evidence="3"/>
<name>A0ABW1L392_9BACL</name>
<dbReference type="Pfam" id="PF01510">
    <property type="entry name" value="Amidase_2"/>
    <property type="match status" value="1"/>
</dbReference>
<evidence type="ECO:0000259" key="6">
    <source>
        <dbReference type="SMART" id="SM00644"/>
    </source>
</evidence>
<comment type="catalytic activity">
    <reaction evidence="1">
        <text>Hydrolyzes the link between N-acetylmuramoyl residues and L-amino acid residues in certain cell-wall glycopeptides.</text>
        <dbReference type="EC" id="3.5.1.28"/>
    </reaction>
</comment>
<dbReference type="CDD" id="cd06583">
    <property type="entry name" value="PGRP"/>
    <property type="match status" value="1"/>
</dbReference>
<dbReference type="Proteomes" id="UP001596170">
    <property type="component" value="Unassembled WGS sequence"/>
</dbReference>
<dbReference type="Pfam" id="PF01471">
    <property type="entry name" value="PG_binding_1"/>
    <property type="match status" value="1"/>
</dbReference>
<sequence length="355" mass="39356">MPFLMKYPITRKYLPNKSRRRPGLKNLGVLFIVDHDTGNPGSSARGNVGWMDSTANLVPLLQVSSAHTFIDDIEIIECVPLDEMAYHVLFGVKTDNALYGHDANRAAIGVELCYGGKINNQKSYEKYVWYNAYLCHIFKLDPKKHITAHYTLDPGRKTDPKLGLASVGRNLQSFIKDVENELEACMQEVKGATKPEVKESVSVSNYLKRGDTGTAVKQLQENLIKAGLELSIDSSYGPATENAVKAFQTANGLTADGSYGPVTKVKLDASIKPKPAVTSTPIEKGDEITLSNLLKFSTNEGKNAILRVLKRFEMKDHALGKVWREKVENGTFTQDDSHEVMWVAVDRGYITGKME</sequence>
<evidence type="ECO:0000256" key="3">
    <source>
        <dbReference type="ARBA" id="ARBA00011901"/>
    </source>
</evidence>
<evidence type="ECO:0000256" key="1">
    <source>
        <dbReference type="ARBA" id="ARBA00001561"/>
    </source>
</evidence>
<dbReference type="InterPro" id="IPR002502">
    <property type="entry name" value="Amidase_domain"/>
</dbReference>
<comment type="similarity">
    <text evidence="2">Belongs to the N-acetylmuramoyl-L-alanine amidase 2 family.</text>
</comment>
<dbReference type="InterPro" id="IPR002477">
    <property type="entry name" value="Peptidoglycan-bd-like"/>
</dbReference>
<gene>
    <name evidence="7" type="ORF">ACFPYN_03145</name>
</gene>
<keyword evidence="8" id="KW-1185">Reference proteome</keyword>
<dbReference type="RefSeq" id="WP_377732463.1">
    <property type="nucleotide sequence ID" value="NZ_JBHSRI010000002.1"/>
</dbReference>
<evidence type="ECO:0000256" key="5">
    <source>
        <dbReference type="ARBA" id="ARBA00023316"/>
    </source>
</evidence>
<feature type="domain" description="N-acetylmuramoyl-L-alanine amidase" evidence="6">
    <location>
        <begin position="19"/>
        <end position="161"/>
    </location>
</feature>